<evidence type="ECO:0000313" key="1">
    <source>
        <dbReference type="EMBL" id="OUR96862.1"/>
    </source>
</evidence>
<dbReference type="AlphaFoldDB" id="A0A1Y5FE34"/>
<gene>
    <name evidence="1" type="ORF">A9Q84_11030</name>
</gene>
<name>A0A1Y5FE34_9BACT</name>
<comment type="caution">
    <text evidence="1">The sequence shown here is derived from an EMBL/GenBank/DDBJ whole genome shotgun (WGS) entry which is preliminary data.</text>
</comment>
<proteinExistence type="predicted"/>
<dbReference type="Proteomes" id="UP000196531">
    <property type="component" value="Unassembled WGS sequence"/>
</dbReference>
<reference evidence="2" key="1">
    <citation type="journal article" date="2017" name="Proc. Natl. Acad. Sci. U.S.A.">
        <title>Simulation of Deepwater Horizon oil plume reveals substrate specialization within a complex community of hydrocarbon-degraders.</title>
        <authorList>
            <person name="Hu P."/>
            <person name="Dubinsky E.A."/>
            <person name="Probst A.J."/>
            <person name="Wang J."/>
            <person name="Sieber C.M.K."/>
            <person name="Tom L.M."/>
            <person name="Gardinali P."/>
            <person name="Banfield J.F."/>
            <person name="Atlas R.M."/>
            <person name="Andersen G.L."/>
        </authorList>
    </citation>
    <scope>NUCLEOTIDE SEQUENCE [LARGE SCALE GENOMIC DNA]</scope>
</reference>
<sequence>MSPRMQIIKEENTLTLVGDFHEEGMPLSEAKEYFLNWMESYPQAVDDNYSFYFEDKAGNKTELKLQ</sequence>
<organism evidence="1 2">
    <name type="scientific">Halobacteriovorax marinus</name>
    <dbReference type="NCBI Taxonomy" id="97084"/>
    <lineage>
        <taxon>Bacteria</taxon>
        <taxon>Pseudomonadati</taxon>
        <taxon>Bdellovibrionota</taxon>
        <taxon>Bacteriovoracia</taxon>
        <taxon>Bacteriovoracales</taxon>
        <taxon>Halobacteriovoraceae</taxon>
        <taxon>Halobacteriovorax</taxon>
    </lineage>
</organism>
<protein>
    <submittedName>
        <fullName evidence="1">Uncharacterized protein</fullName>
    </submittedName>
</protein>
<accession>A0A1Y5FE34</accession>
<evidence type="ECO:0000313" key="2">
    <source>
        <dbReference type="Proteomes" id="UP000196531"/>
    </source>
</evidence>
<dbReference type="EMBL" id="MAAO01000006">
    <property type="protein sequence ID" value="OUR96862.1"/>
    <property type="molecule type" value="Genomic_DNA"/>
</dbReference>